<dbReference type="RefSeq" id="WP_340605343.1">
    <property type="nucleotide sequence ID" value="NZ_JBBMXV010000005.1"/>
</dbReference>
<dbReference type="Gene3D" id="2.30.110.10">
    <property type="entry name" value="Electron Transport, Fmn-binding Protein, Chain A"/>
    <property type="match status" value="1"/>
</dbReference>
<dbReference type="Proteomes" id="UP001596312">
    <property type="component" value="Unassembled WGS sequence"/>
</dbReference>
<proteinExistence type="predicted"/>
<organism evidence="1 2">
    <name type="scientific">Halalkalicoccus tibetensis</name>
    <dbReference type="NCBI Taxonomy" id="175632"/>
    <lineage>
        <taxon>Archaea</taxon>
        <taxon>Methanobacteriati</taxon>
        <taxon>Methanobacteriota</taxon>
        <taxon>Stenosarchaea group</taxon>
        <taxon>Halobacteria</taxon>
        <taxon>Halobacteriales</taxon>
        <taxon>Halococcaceae</taxon>
        <taxon>Halalkalicoccus</taxon>
    </lineage>
</organism>
<dbReference type="SUPFAM" id="SSF50475">
    <property type="entry name" value="FMN-binding split barrel"/>
    <property type="match status" value="1"/>
</dbReference>
<evidence type="ECO:0000313" key="2">
    <source>
        <dbReference type="Proteomes" id="UP001596312"/>
    </source>
</evidence>
<protein>
    <submittedName>
        <fullName evidence="1">Pyridoxamine 5'-phosphate oxidase family protein</fullName>
    </submittedName>
</protein>
<accession>A0ABD5VAM7</accession>
<comment type="caution">
    <text evidence="1">The sequence shown here is derived from an EMBL/GenBank/DDBJ whole genome shotgun (WGS) entry which is preliminary data.</text>
</comment>
<gene>
    <name evidence="1" type="ORF">ACFQGH_16350</name>
</gene>
<evidence type="ECO:0000313" key="1">
    <source>
        <dbReference type="EMBL" id="MFC6906766.1"/>
    </source>
</evidence>
<dbReference type="AlphaFoldDB" id="A0ABD5VAM7"/>
<dbReference type="InterPro" id="IPR012349">
    <property type="entry name" value="Split_barrel_FMN-bd"/>
</dbReference>
<keyword evidence="2" id="KW-1185">Reference proteome</keyword>
<name>A0ABD5VAM7_9EURY</name>
<reference evidence="1 2" key="1">
    <citation type="journal article" date="2019" name="Int. J. Syst. Evol. Microbiol.">
        <title>The Global Catalogue of Microorganisms (GCM) 10K type strain sequencing project: providing services to taxonomists for standard genome sequencing and annotation.</title>
        <authorList>
            <consortium name="The Broad Institute Genomics Platform"/>
            <consortium name="The Broad Institute Genome Sequencing Center for Infectious Disease"/>
            <person name="Wu L."/>
            <person name="Ma J."/>
        </authorList>
    </citation>
    <scope>NUCLEOTIDE SEQUENCE [LARGE SCALE GENOMIC DNA]</scope>
    <source>
        <strain evidence="1 2">CGMCC 1.3240</strain>
    </source>
</reference>
<dbReference type="EMBL" id="JBHSXQ010000005">
    <property type="protein sequence ID" value="MFC6906766.1"/>
    <property type="molecule type" value="Genomic_DNA"/>
</dbReference>
<sequence length="152" mass="17593">MELVENTLGDELETFLNQPLFCFFAQQSGNGPRLSPLWFLWEEEMIWNVARLSERSYPGRVNQYPRSAIAIVDFDSSTGRVEHVGMRGNAVLEPYDEDRAGRLFQKYLGDDRGEWPEMFIEFDTEDYRLIRFEPETVVARDQSYPAPAGGDD</sequence>